<dbReference type="EMBL" id="CAJNOV010007798">
    <property type="protein sequence ID" value="CAF1298787.1"/>
    <property type="molecule type" value="Genomic_DNA"/>
</dbReference>
<evidence type="ECO:0000313" key="5">
    <source>
        <dbReference type="Proteomes" id="UP000663855"/>
    </source>
</evidence>
<comment type="caution">
    <text evidence="4">The sequence shown here is derived from an EMBL/GenBank/DDBJ whole genome shotgun (WGS) entry which is preliminary data.</text>
</comment>
<feature type="region of interest" description="Disordered" evidence="2">
    <location>
        <begin position="375"/>
        <end position="408"/>
    </location>
</feature>
<dbReference type="InterPro" id="IPR052145">
    <property type="entry name" value="Mediator/Homeobox_domain"/>
</dbReference>
<evidence type="ECO:0000313" key="4">
    <source>
        <dbReference type="EMBL" id="CAF1298787.1"/>
    </source>
</evidence>
<evidence type="ECO:0000259" key="3">
    <source>
        <dbReference type="Pfam" id="PF21539"/>
    </source>
</evidence>
<dbReference type="Pfam" id="PF21539">
    <property type="entry name" value="Med15_C"/>
    <property type="match status" value="1"/>
</dbReference>
<protein>
    <recommendedName>
        <fullName evidence="3">ARC105/Med15 mediator subunit C-terminal domain-containing protein</fullName>
    </recommendedName>
</protein>
<reference evidence="4" key="1">
    <citation type="submission" date="2021-02" db="EMBL/GenBank/DDBJ databases">
        <authorList>
            <person name="Nowell W R."/>
        </authorList>
    </citation>
    <scope>NUCLEOTIDE SEQUENCE</scope>
</reference>
<feature type="domain" description="ARC105/Med15 mediator subunit C-terminal" evidence="3">
    <location>
        <begin position="669"/>
        <end position="756"/>
    </location>
</feature>
<dbReference type="PANTHER" id="PTHR24330">
    <property type="entry name" value="HOMEOBOX PROTEIN BARH-LIKE"/>
    <property type="match status" value="1"/>
</dbReference>
<feature type="compositionally biased region" description="Low complexity" evidence="2">
    <location>
        <begin position="266"/>
        <end position="280"/>
    </location>
</feature>
<organism evidence="4 5">
    <name type="scientific">Rotaria magnacalcarata</name>
    <dbReference type="NCBI Taxonomy" id="392030"/>
    <lineage>
        <taxon>Eukaryota</taxon>
        <taxon>Metazoa</taxon>
        <taxon>Spiralia</taxon>
        <taxon>Gnathifera</taxon>
        <taxon>Rotifera</taxon>
        <taxon>Eurotatoria</taxon>
        <taxon>Bdelloidea</taxon>
        <taxon>Philodinida</taxon>
        <taxon>Philodinidae</taxon>
        <taxon>Rotaria</taxon>
    </lineage>
</organism>
<dbReference type="InterPro" id="IPR048386">
    <property type="entry name" value="Med15_C"/>
</dbReference>
<gene>
    <name evidence="4" type="ORF">CJN711_LOCUS16818</name>
</gene>
<feature type="compositionally biased region" description="Low complexity" evidence="2">
    <location>
        <begin position="377"/>
        <end position="408"/>
    </location>
</feature>
<feature type="region of interest" description="Disordered" evidence="2">
    <location>
        <begin position="226"/>
        <end position="280"/>
    </location>
</feature>
<dbReference type="AlphaFoldDB" id="A0A815DBY4"/>
<accession>A0A815DBY4</accession>
<feature type="compositionally biased region" description="Low complexity" evidence="2">
    <location>
        <begin position="239"/>
        <end position="255"/>
    </location>
</feature>
<proteinExistence type="predicted"/>
<name>A0A815DBY4_9BILA</name>
<sequence length="759" mass="83806">MMNTAVHPQTDSNGQPIVTPNERQALLQKLASRCSQEMSTRIEKQAFEKSQGIKPQYLKIVHTCLQQLQASMQNRANQQQQQQQQQLQQLQQLQQQQQQQQQQQHSINSNIRFLNAPTNIPPQAAVINANHVQHPINQMPNQTPRFPVAQQSSLMNNLQPTVLNSTARVRELPKFNPTSINPLSYSQSLVSTSTITTAVDLSQDCSSQQNNGTNQYDYSLIQPRYPASASANAPRQRIPIPNNNFQQQSSSNKPNDISNQVFVGGSPSRPMLLSSSSPTTTLTTVNTNSSSTGDQLLQRILLSNTDGSRPAISTNMLPTARIASTMISNLNNSTTSLRPSLSTQKLSPSPALAIMPTPTQASTVPIQPLNNMTIQQSPLNNNNGPLSSNSQTVSTNSSTATYTNYSSPTNRVLPLSGSGIIASPDNEIAQLIKYLRENVNRLQLLCQKFTNDGNTEKLRQVQLAYQQIMQFINNPTYETLPNAKRLRDVLEQITNRLQQASNLSISAIPATSSTLPTTTTAAAAAAIGTTATATTTTTTTTTAIATTTTVAAPATTNSQTNVFNQCLKATKEFLSRDQKDRINITKRYLEPLSDVINGVPHKVMRLDGDNPSTIKIRSRNQLSLLSNLNDEINQLPDDIYSIERVSVACTRKHSNDDDDDDDNDEYLSKNGIILRCKLLEKPNPLIPTLRLHVTTFYPEQPPEVLSLTKTMPPKLEFADGHPFFDQMSSIFVSRLFKLNAKHTVTDILNVWRQSVQAAM</sequence>
<evidence type="ECO:0000256" key="1">
    <source>
        <dbReference type="SAM" id="Coils"/>
    </source>
</evidence>
<dbReference type="Proteomes" id="UP000663855">
    <property type="component" value="Unassembled WGS sequence"/>
</dbReference>
<keyword evidence="1" id="KW-0175">Coiled coil</keyword>
<dbReference type="PANTHER" id="PTHR24330:SF19">
    <property type="entry name" value="MEDIATOR OF RNA POLYMERASE II TRANSCRIPTION SUBUNIT 29"/>
    <property type="match status" value="1"/>
</dbReference>
<feature type="coiled-coil region" evidence="1">
    <location>
        <begin position="65"/>
        <end position="110"/>
    </location>
</feature>
<evidence type="ECO:0000256" key="2">
    <source>
        <dbReference type="SAM" id="MobiDB-lite"/>
    </source>
</evidence>